<sequence length="63" mass="7373">MISLAVWLSLCAGAFRLIYLADGIVYNRRNDQFHFMRFITLWGRSFFSIAALLMWLGVAADRW</sequence>
<accession>A0A6J4EGW4</accession>
<dbReference type="Proteomes" id="UP000505247">
    <property type="component" value="Segment"/>
</dbReference>
<keyword evidence="1" id="KW-1133">Transmembrane helix</keyword>
<proteinExistence type="predicted"/>
<dbReference type="GeneID" id="62682425"/>
<evidence type="ECO:0000313" key="3">
    <source>
        <dbReference type="Proteomes" id="UP000505247"/>
    </source>
</evidence>
<feature type="transmembrane region" description="Helical" evidence="1">
    <location>
        <begin position="39"/>
        <end position="60"/>
    </location>
</feature>
<keyword evidence="3" id="KW-1185">Reference proteome</keyword>
<evidence type="ECO:0000256" key="1">
    <source>
        <dbReference type="SAM" id="Phobius"/>
    </source>
</evidence>
<evidence type="ECO:0000313" key="2">
    <source>
        <dbReference type="EMBL" id="BCG45164.1"/>
    </source>
</evidence>
<dbReference type="KEGG" id="vg:62682425"/>
<keyword evidence="1" id="KW-0472">Membrane</keyword>
<protein>
    <submittedName>
        <fullName evidence="2">Uncharacterized protein</fullName>
    </submittedName>
</protein>
<name>A0A6J4EGW4_9CAUD</name>
<keyword evidence="1" id="KW-0812">Transmembrane</keyword>
<reference evidence="2 3" key="1">
    <citation type="submission" date="2020-06" db="EMBL/GenBank/DDBJ databases">
        <title>Complete Genome Sequence of Salmonella phage SAP012.</title>
        <authorList>
            <person name="Shahin K."/>
            <person name="Soleimani-Delfan A."/>
            <person name="Barazandeh M."/>
            <person name="Komijani Majid."/>
            <person name="Bao H."/>
            <person name="Zhang L."/>
            <person name="Wang R."/>
        </authorList>
    </citation>
    <scope>NUCLEOTIDE SEQUENCE [LARGE SCALE GENOMIC DNA]</scope>
</reference>
<dbReference type="RefSeq" id="YP_009999721.1">
    <property type="nucleotide sequence ID" value="NC_053008.1"/>
</dbReference>
<dbReference type="EMBL" id="LC553736">
    <property type="protein sequence ID" value="BCG45164.1"/>
    <property type="molecule type" value="Genomic_DNA"/>
</dbReference>
<organism evidence="2 3">
    <name type="scientific">Salmonella phage SAP012</name>
    <dbReference type="NCBI Taxonomy" id="2742114"/>
    <lineage>
        <taxon>Viruses</taxon>
        <taxon>Duplodnaviria</taxon>
        <taxon>Heunggongvirae</taxon>
        <taxon>Uroviricota</taxon>
        <taxon>Caudoviricetes</taxon>
        <taxon>Casjensviridae</taxon>
        <taxon>Zhonglingvirus</taxon>
        <taxon>Zhonglingvirus SAP012</taxon>
    </lineage>
</organism>